<feature type="transmembrane region" description="Helical" evidence="1">
    <location>
        <begin position="20"/>
        <end position="45"/>
    </location>
</feature>
<reference evidence="2 3" key="1">
    <citation type="submission" date="2015-03" db="EMBL/GenBank/DDBJ databases">
        <title>Genome sequencing of Methylobacterium tarhaniae DSM 25844.</title>
        <authorList>
            <person name="Chaudhry V."/>
            <person name="Patil P.B."/>
        </authorList>
    </citation>
    <scope>NUCLEOTIDE SEQUENCE [LARGE SCALE GENOMIC DNA]</scope>
    <source>
        <strain evidence="2 3">DSM 25844</strain>
    </source>
</reference>
<gene>
    <name evidence="2" type="ORF">VQ03_29780</name>
</gene>
<keyword evidence="3" id="KW-1185">Reference proteome</keyword>
<protein>
    <submittedName>
        <fullName evidence="2">Uncharacterized protein</fullName>
    </submittedName>
</protein>
<sequence length="131" mass="13952">MPSEPPQPLDSAATSSAADWRHFAGLLVGAAGLLGLLVLAFVTILDPYGLRAAPGRRSGPIMDLNQRFMYPQVVRGGAYDSAVFGTSTARLLDPHGLDRAFGGRFANLAMNAATPWEQTQLARLFLTRAPA</sequence>
<dbReference type="EMBL" id="LABZ01000327">
    <property type="protein sequence ID" value="KMO28830.1"/>
    <property type="molecule type" value="Genomic_DNA"/>
</dbReference>
<dbReference type="PATRIC" id="fig|1187852.3.peg.4495"/>
<comment type="caution">
    <text evidence="2">The sequence shown here is derived from an EMBL/GenBank/DDBJ whole genome shotgun (WGS) entry which is preliminary data.</text>
</comment>
<keyword evidence="1" id="KW-0812">Transmembrane</keyword>
<keyword evidence="1" id="KW-0472">Membrane</keyword>
<organism evidence="2 3">
    <name type="scientific">Methylobacterium tarhaniae</name>
    <dbReference type="NCBI Taxonomy" id="1187852"/>
    <lineage>
        <taxon>Bacteria</taxon>
        <taxon>Pseudomonadati</taxon>
        <taxon>Pseudomonadota</taxon>
        <taxon>Alphaproteobacteria</taxon>
        <taxon>Hyphomicrobiales</taxon>
        <taxon>Methylobacteriaceae</taxon>
        <taxon>Methylobacterium</taxon>
    </lineage>
</organism>
<evidence type="ECO:0000256" key="1">
    <source>
        <dbReference type="SAM" id="Phobius"/>
    </source>
</evidence>
<accession>A0A0J6S0Z4</accession>
<keyword evidence="1" id="KW-1133">Transmembrane helix</keyword>
<proteinExistence type="predicted"/>
<dbReference type="Proteomes" id="UP000036449">
    <property type="component" value="Unassembled WGS sequence"/>
</dbReference>
<evidence type="ECO:0000313" key="2">
    <source>
        <dbReference type="EMBL" id="KMO28830.1"/>
    </source>
</evidence>
<feature type="non-terminal residue" evidence="2">
    <location>
        <position position="131"/>
    </location>
</feature>
<name>A0A0J6S0Z4_9HYPH</name>
<dbReference type="AlphaFoldDB" id="A0A0J6S0Z4"/>
<evidence type="ECO:0000313" key="3">
    <source>
        <dbReference type="Proteomes" id="UP000036449"/>
    </source>
</evidence>